<reference key="2">
    <citation type="submission" date="2011-03" db="EMBL/GenBank/DDBJ databases">
        <title>Complete Genome Sequence of a beneficial plant roots-associated bacterium Pseudomonas brassicacearum.</title>
        <authorList>
            <person name="Ortet P."/>
            <person name="Barakat M."/>
            <person name="Lalaouna D."/>
            <person name="Fochesato S."/>
            <person name="Barbe V."/>
            <person name="Santaella C."/>
            <person name="Heulin T."/>
            <person name="Achouak W."/>
        </authorList>
    </citation>
    <scope>NUCLEOTIDE SEQUENCE</scope>
    <source>
        <strain>NFM421</strain>
    </source>
</reference>
<name>F2KBU1_PSEBN</name>
<dbReference type="EMBL" id="CP002585">
    <property type="protein sequence ID" value="AEA66873.1"/>
    <property type="molecule type" value="Genomic_DNA"/>
</dbReference>
<dbReference type="KEGG" id="pba:PSEBR_cmegm16"/>
<gene>
    <name evidence="1" type="ORF">PSEBR_cmegm16</name>
</gene>
<reference evidence="1 2" key="1">
    <citation type="journal article" date="2011" name="J. Bacteriol.">
        <title>Complete genome sequence of a beneficial plant root-associated bacterium, Pseudomonas brassicacearum.</title>
        <authorList>
            <person name="Ortet P."/>
            <person name="Barakat M."/>
            <person name="Lalaouna D."/>
            <person name="Fochesato S."/>
            <person name="Barbe V."/>
            <person name="Vacherie B."/>
            <person name="Santaella C."/>
            <person name="Heulin T."/>
            <person name="Achouak W."/>
        </authorList>
    </citation>
    <scope>NUCLEOTIDE SEQUENCE [LARGE SCALE GENOMIC DNA]</scope>
    <source>
        <strain evidence="1 2">NFM421</strain>
    </source>
</reference>
<proteinExistence type="predicted"/>
<accession>F2KBU1</accession>
<dbReference type="AlphaFoldDB" id="F2KBU1"/>
<sequence length="164" mass="18638">METSEMNKQSDFLLDKVLRHDLVLVHVTGAPRPQVLRAKIGRIYSTGEGIVRGFLNSEIEFIRSGGTWGDVALKVGEQALLFVKSISGKLYEDPWHGHMVVEDIEGDLYAIYPHKELWLSDDVPALIRGSSRQDPKRLYATAIRFDVMEEYLLGLVERHSEDRS</sequence>
<evidence type="ECO:0000313" key="1">
    <source>
        <dbReference type="EMBL" id="AEA66873.1"/>
    </source>
</evidence>
<organism evidence="1 2">
    <name type="scientific">Pseudomonas brassicacearum (strain NFM421)</name>
    <dbReference type="NCBI Taxonomy" id="994484"/>
    <lineage>
        <taxon>Bacteria</taxon>
        <taxon>Pseudomonadati</taxon>
        <taxon>Pseudomonadota</taxon>
        <taxon>Gammaproteobacteria</taxon>
        <taxon>Pseudomonadales</taxon>
        <taxon>Pseudomonadaceae</taxon>
        <taxon>Pseudomonas</taxon>
    </lineage>
</organism>
<evidence type="ECO:0000313" key="2">
    <source>
        <dbReference type="Proteomes" id="UP000006692"/>
    </source>
</evidence>
<dbReference type="Proteomes" id="UP000006692">
    <property type="component" value="Chromosome"/>
</dbReference>
<protein>
    <submittedName>
        <fullName evidence="1">Uncharacterized protein</fullName>
    </submittedName>
</protein>
<dbReference type="HOGENOM" id="CLU_1683293_0_0_6"/>